<dbReference type="Pfam" id="PF00270">
    <property type="entry name" value="DEAD"/>
    <property type="match status" value="1"/>
</dbReference>
<keyword evidence="14" id="KW-1185">Reference proteome</keyword>
<evidence type="ECO:0000256" key="3">
    <source>
        <dbReference type="ARBA" id="ARBA00022806"/>
    </source>
</evidence>
<feature type="compositionally biased region" description="Acidic residues" evidence="9">
    <location>
        <begin position="725"/>
        <end position="739"/>
    </location>
</feature>
<dbReference type="Proteomes" id="UP000794436">
    <property type="component" value="Unassembled WGS sequence"/>
</dbReference>
<evidence type="ECO:0000259" key="12">
    <source>
        <dbReference type="PROSITE" id="PS51195"/>
    </source>
</evidence>
<dbReference type="CDD" id="cd18787">
    <property type="entry name" value="SF2_C_DEAD"/>
    <property type="match status" value="1"/>
</dbReference>
<evidence type="ECO:0000313" key="14">
    <source>
        <dbReference type="Proteomes" id="UP000794436"/>
    </source>
</evidence>
<comment type="similarity">
    <text evidence="7">Belongs to the DEAD box helicase family.</text>
</comment>
<dbReference type="InterPro" id="IPR001650">
    <property type="entry name" value="Helicase_C-like"/>
</dbReference>
<dbReference type="CDD" id="cd17941">
    <property type="entry name" value="DEADc_DDX10"/>
    <property type="match status" value="1"/>
</dbReference>
<dbReference type="InterPro" id="IPR000629">
    <property type="entry name" value="RNA-helicase_DEAD-box_CS"/>
</dbReference>
<dbReference type="SMART" id="SM01178">
    <property type="entry name" value="DUF4217"/>
    <property type="match status" value="1"/>
</dbReference>
<dbReference type="InterPro" id="IPR014001">
    <property type="entry name" value="Helicase_ATP-bd"/>
</dbReference>
<keyword evidence="1 7" id="KW-0547">Nucleotide-binding</keyword>
<comment type="domain">
    <text evidence="8">The Q motif is unique to and characteristic of the DEAD box family of RNA helicases and controls ATP binding and hydrolysis.</text>
</comment>
<evidence type="ECO:0000256" key="4">
    <source>
        <dbReference type="ARBA" id="ARBA00022840"/>
    </source>
</evidence>
<comment type="catalytic activity">
    <reaction evidence="8">
        <text>ATP + H2O = ADP + phosphate + H(+)</text>
        <dbReference type="Rhea" id="RHEA:13065"/>
        <dbReference type="ChEBI" id="CHEBI:15377"/>
        <dbReference type="ChEBI" id="CHEBI:15378"/>
        <dbReference type="ChEBI" id="CHEBI:30616"/>
        <dbReference type="ChEBI" id="CHEBI:43474"/>
        <dbReference type="ChEBI" id="CHEBI:456216"/>
        <dbReference type="EC" id="3.6.4.13"/>
    </reaction>
</comment>
<dbReference type="PROSITE" id="PS51195">
    <property type="entry name" value="Q_MOTIF"/>
    <property type="match status" value="1"/>
</dbReference>
<evidence type="ECO:0000256" key="9">
    <source>
        <dbReference type="SAM" id="MobiDB-lite"/>
    </source>
</evidence>
<dbReference type="SUPFAM" id="SSF52540">
    <property type="entry name" value="P-loop containing nucleoside triphosphate hydrolases"/>
    <property type="match status" value="1"/>
</dbReference>
<evidence type="ECO:0000256" key="5">
    <source>
        <dbReference type="ARBA" id="ARBA00022884"/>
    </source>
</evidence>
<gene>
    <name evidence="13" type="ORF">Poli38472_006555</name>
</gene>
<dbReference type="InterPro" id="IPR011545">
    <property type="entry name" value="DEAD/DEAH_box_helicase_dom"/>
</dbReference>
<keyword evidence="4 7" id="KW-0067">ATP-binding</keyword>
<comment type="function">
    <text evidence="8">RNA helicase.</text>
</comment>
<feature type="domain" description="Helicase ATP-binding" evidence="10">
    <location>
        <begin position="80"/>
        <end position="254"/>
    </location>
</feature>
<comment type="caution">
    <text evidence="13">The sequence shown here is derived from an EMBL/GenBank/DDBJ whole genome shotgun (WGS) entry which is preliminary data.</text>
</comment>
<name>A0A8K1C504_PYTOL</name>
<dbReference type="PROSITE" id="PS51194">
    <property type="entry name" value="HELICASE_CTER"/>
    <property type="match status" value="1"/>
</dbReference>
<feature type="short sequence motif" description="Q motif" evidence="6">
    <location>
        <begin position="49"/>
        <end position="77"/>
    </location>
</feature>
<dbReference type="SMART" id="SM00490">
    <property type="entry name" value="HELICc"/>
    <property type="match status" value="1"/>
</dbReference>
<evidence type="ECO:0000256" key="6">
    <source>
        <dbReference type="PROSITE-ProRule" id="PRU00552"/>
    </source>
</evidence>
<dbReference type="GO" id="GO:0003724">
    <property type="term" value="F:RNA helicase activity"/>
    <property type="evidence" value="ECO:0007669"/>
    <property type="project" value="UniProtKB-EC"/>
</dbReference>
<evidence type="ECO:0000259" key="10">
    <source>
        <dbReference type="PROSITE" id="PS51192"/>
    </source>
</evidence>
<feature type="region of interest" description="Disordered" evidence="9">
    <location>
        <begin position="645"/>
        <end position="754"/>
    </location>
</feature>
<organism evidence="13 14">
    <name type="scientific">Pythium oligandrum</name>
    <name type="common">Mycoparasitic fungus</name>
    <dbReference type="NCBI Taxonomy" id="41045"/>
    <lineage>
        <taxon>Eukaryota</taxon>
        <taxon>Sar</taxon>
        <taxon>Stramenopiles</taxon>
        <taxon>Oomycota</taxon>
        <taxon>Peronosporomycetes</taxon>
        <taxon>Pythiales</taxon>
        <taxon>Pythiaceae</taxon>
        <taxon>Pythium</taxon>
    </lineage>
</organism>
<dbReference type="AlphaFoldDB" id="A0A8K1C504"/>
<proteinExistence type="inferred from homology"/>
<evidence type="ECO:0000256" key="8">
    <source>
        <dbReference type="RuleBase" id="RU365068"/>
    </source>
</evidence>
<keyword evidence="5 8" id="KW-0694">RNA-binding</keyword>
<reference evidence="13" key="1">
    <citation type="submission" date="2019-03" db="EMBL/GenBank/DDBJ databases">
        <title>Long read genome sequence of the mycoparasitic Pythium oligandrum ATCC 38472 isolated from sugarbeet rhizosphere.</title>
        <authorList>
            <person name="Gaulin E."/>
        </authorList>
    </citation>
    <scope>NUCLEOTIDE SEQUENCE</scope>
    <source>
        <strain evidence="13">ATCC 38472_TT</strain>
    </source>
</reference>
<dbReference type="PROSITE" id="PS00039">
    <property type="entry name" value="DEAD_ATP_HELICASE"/>
    <property type="match status" value="1"/>
</dbReference>
<evidence type="ECO:0000313" key="13">
    <source>
        <dbReference type="EMBL" id="TMW56545.1"/>
    </source>
</evidence>
<dbReference type="OrthoDB" id="10259640at2759"/>
<feature type="compositionally biased region" description="Basic residues" evidence="9">
    <location>
        <begin position="677"/>
        <end position="687"/>
    </location>
</feature>
<evidence type="ECO:0000259" key="11">
    <source>
        <dbReference type="PROSITE" id="PS51194"/>
    </source>
</evidence>
<keyword evidence="3 7" id="KW-0347">Helicase</keyword>
<dbReference type="GO" id="GO:0005524">
    <property type="term" value="F:ATP binding"/>
    <property type="evidence" value="ECO:0007669"/>
    <property type="project" value="UniProtKB-UniRule"/>
</dbReference>
<dbReference type="GO" id="GO:0003723">
    <property type="term" value="F:RNA binding"/>
    <property type="evidence" value="ECO:0007669"/>
    <property type="project" value="UniProtKB-UniRule"/>
</dbReference>
<feature type="domain" description="DEAD-box RNA helicase Q" evidence="12">
    <location>
        <begin position="49"/>
        <end position="77"/>
    </location>
</feature>
<dbReference type="Pfam" id="PF00271">
    <property type="entry name" value="Helicase_C"/>
    <property type="match status" value="1"/>
</dbReference>
<dbReference type="GO" id="GO:0016787">
    <property type="term" value="F:hydrolase activity"/>
    <property type="evidence" value="ECO:0007669"/>
    <property type="project" value="UniProtKB-KW"/>
</dbReference>
<evidence type="ECO:0000256" key="2">
    <source>
        <dbReference type="ARBA" id="ARBA00022801"/>
    </source>
</evidence>
<feature type="region of interest" description="Disordered" evidence="9">
    <location>
        <begin position="552"/>
        <end position="573"/>
    </location>
</feature>
<dbReference type="EMBL" id="SPLM01000145">
    <property type="protein sequence ID" value="TMW56545.1"/>
    <property type="molecule type" value="Genomic_DNA"/>
</dbReference>
<feature type="domain" description="Helicase C-terminal" evidence="11">
    <location>
        <begin position="280"/>
        <end position="429"/>
    </location>
</feature>
<keyword evidence="2 7" id="KW-0378">Hydrolase</keyword>
<evidence type="ECO:0000256" key="7">
    <source>
        <dbReference type="RuleBase" id="RU000492"/>
    </source>
</evidence>
<dbReference type="PROSITE" id="PS51192">
    <property type="entry name" value="HELICASE_ATP_BIND_1"/>
    <property type="match status" value="1"/>
</dbReference>
<evidence type="ECO:0000256" key="1">
    <source>
        <dbReference type="ARBA" id="ARBA00022741"/>
    </source>
</evidence>
<protein>
    <recommendedName>
        <fullName evidence="8">ATP-dependent RNA helicase</fullName>
        <ecNumber evidence="8">3.6.4.13</ecNumber>
    </recommendedName>
</protein>
<dbReference type="PANTHER" id="PTHR24031">
    <property type="entry name" value="RNA HELICASE"/>
    <property type="match status" value="1"/>
</dbReference>
<dbReference type="Pfam" id="PF13959">
    <property type="entry name" value="CTE_SPB4"/>
    <property type="match status" value="1"/>
</dbReference>
<dbReference type="Gene3D" id="3.40.50.300">
    <property type="entry name" value="P-loop containing nucleotide triphosphate hydrolases"/>
    <property type="match status" value="2"/>
</dbReference>
<feature type="compositionally biased region" description="Acidic residues" evidence="9">
    <location>
        <begin position="558"/>
        <end position="570"/>
    </location>
</feature>
<accession>A0A8K1C504</accession>
<dbReference type="InterPro" id="IPR025313">
    <property type="entry name" value="SPB4-like_CTE"/>
</dbReference>
<sequence length="767" mass="86912">MSTSPVDAVSAPAHPSLKLYERERLEVEKLEAQIKEQTPARGSQLGEADSFGAFPLSDATKRGLTKCGFTKPTRIQIGTIPHALAGRDILAAAKTGSGKTLAFLIPMLEKLYRLRWDVEDGLGALIISPTRELALQIFEVLRSVGKTHTFSAGLVIGGKNFKEEQYRLIRMNILVCTPGRLLQHMEQTPDFDAANLQLLVLDEADRILDMGFREQLTSIVSYLPRERQTMLFSATQTKSVKDLAKLSLKEPEYIAVHEKSTQATPSGLQQSYIVCPLEQKLDVLFSFLRSHLKQKIIVFLATCRQVRYIYSLFCKLQPGIPLCSLHGKYKQGKRVEVYYEFLNKPACVLFATDIAARGLDFPNVDWVVQLDCPEDTANYIHRVGRTARYNKQGKALMCLLPSESEAMKKHLDDSKIPIKEIKLNPAKTQSCRQKVASVVAADKDIKALAQKAFMSYVRSVFLMPLKDVFDASQLPLEEYAVSLGLPGAPRMPFLEKLKTQDVDHEKLRDELRSKKNVNRKLAQLKEKIKAEKAKKKLDRELAAMKADKAAAIKKKQEEEEENESEEEDDLMVVKQHHAWDKEDDEEMLDYDEELRKKKEKKQQKKLKIRMDNEVNKSKVVFDEEGNSMNVLERMGVQHVEEDEFANVEAKAKQHAAEVAARLKARDAEDRRLEKERVRAKHTKKRQKLKGERAGDEDEDDEGVQLATGSDDDEEMESASESGSDNSDDGDDDSDDEDDEPATKRRKVNRAAVESQEELALRLLQKKR</sequence>
<dbReference type="InterPro" id="IPR014014">
    <property type="entry name" value="RNA_helicase_DEAD_Q_motif"/>
</dbReference>
<feature type="compositionally biased region" description="Basic and acidic residues" evidence="9">
    <location>
        <begin position="663"/>
        <end position="676"/>
    </location>
</feature>
<dbReference type="InterPro" id="IPR027417">
    <property type="entry name" value="P-loop_NTPase"/>
</dbReference>
<dbReference type="SMART" id="SM00487">
    <property type="entry name" value="DEXDc"/>
    <property type="match status" value="1"/>
</dbReference>
<dbReference type="EC" id="3.6.4.13" evidence="8"/>